<gene>
    <name evidence="4" type="ORF">EXIGLDRAFT_842841</name>
</gene>
<dbReference type="Gene3D" id="3.40.50.720">
    <property type="entry name" value="NAD(P)-binding Rossmann-like Domain"/>
    <property type="match status" value="1"/>
</dbReference>
<evidence type="ECO:0000259" key="3">
    <source>
        <dbReference type="Pfam" id="PF01370"/>
    </source>
</evidence>
<dbReference type="EMBL" id="KV426264">
    <property type="protein sequence ID" value="KZV83587.1"/>
    <property type="molecule type" value="Genomic_DNA"/>
</dbReference>
<evidence type="ECO:0000313" key="5">
    <source>
        <dbReference type="Proteomes" id="UP000077266"/>
    </source>
</evidence>
<dbReference type="OrthoDB" id="2735536at2759"/>
<organism evidence="4 5">
    <name type="scientific">Exidia glandulosa HHB12029</name>
    <dbReference type="NCBI Taxonomy" id="1314781"/>
    <lineage>
        <taxon>Eukaryota</taxon>
        <taxon>Fungi</taxon>
        <taxon>Dikarya</taxon>
        <taxon>Basidiomycota</taxon>
        <taxon>Agaricomycotina</taxon>
        <taxon>Agaricomycetes</taxon>
        <taxon>Auriculariales</taxon>
        <taxon>Exidiaceae</taxon>
        <taxon>Exidia</taxon>
    </lineage>
</organism>
<dbReference type="InterPro" id="IPR001509">
    <property type="entry name" value="Epimerase_deHydtase"/>
</dbReference>
<dbReference type="Proteomes" id="UP000077266">
    <property type="component" value="Unassembled WGS sequence"/>
</dbReference>
<protein>
    <submittedName>
        <fullName evidence="4">NAD(P)-binding protein</fullName>
    </submittedName>
</protein>
<dbReference type="GO" id="GO:0016616">
    <property type="term" value="F:oxidoreductase activity, acting on the CH-OH group of donors, NAD or NADP as acceptor"/>
    <property type="evidence" value="ECO:0007669"/>
    <property type="project" value="TreeGrafter"/>
</dbReference>
<evidence type="ECO:0000256" key="1">
    <source>
        <dbReference type="ARBA" id="ARBA00023002"/>
    </source>
</evidence>
<dbReference type="InterPro" id="IPR036291">
    <property type="entry name" value="NAD(P)-bd_dom_sf"/>
</dbReference>
<dbReference type="AlphaFoldDB" id="A0A165D0X6"/>
<evidence type="ECO:0000313" key="4">
    <source>
        <dbReference type="EMBL" id="KZV83587.1"/>
    </source>
</evidence>
<dbReference type="PANTHER" id="PTHR10366">
    <property type="entry name" value="NAD DEPENDENT EPIMERASE/DEHYDRATASE"/>
    <property type="match status" value="1"/>
</dbReference>
<evidence type="ECO:0000256" key="2">
    <source>
        <dbReference type="ARBA" id="ARBA00023445"/>
    </source>
</evidence>
<feature type="domain" description="NAD-dependent epimerase/dehydratase" evidence="3">
    <location>
        <begin position="10"/>
        <end position="265"/>
    </location>
</feature>
<comment type="similarity">
    <text evidence="2">Belongs to the NAD(P)-dependent epimerase/dehydratase family. Dihydroflavonol-4-reductase subfamily.</text>
</comment>
<proteinExistence type="inferred from homology"/>
<dbReference type="SUPFAM" id="SSF51735">
    <property type="entry name" value="NAD(P)-binding Rossmann-fold domains"/>
    <property type="match status" value="1"/>
</dbReference>
<keyword evidence="1" id="KW-0560">Oxidoreductase</keyword>
<dbReference type="InParanoid" id="A0A165D0X6"/>
<keyword evidence="5" id="KW-1185">Reference proteome</keyword>
<dbReference type="PANTHER" id="PTHR10366:SF562">
    <property type="entry name" value="ALDEHYDE REDUCTASE II (AFU_ORTHOLOGUE AFUA_1G11360)"/>
    <property type="match status" value="1"/>
</dbReference>
<sequence>MPAVQPPATVLVTGANGFVGSWIVRRLLDAGFTVHGVVRSAGKGKDLEAVFAREVREGRFRLVVVPDICVVGAFDEPVRHVDAIVHTASPNIPGAPDNDPEHVIRPALDGTLGIMRSALAHGKHVKRIVFTGTGGTILQPNPDRSHMYSADEYNDHAIETVKREGKRTPFVVQYYAAKTMADRAVWEFVRDKRPQFDAVILLPPAIIGPEILPKKRVLDLNESNVRLFKRYADPFPETRLARDAFPWIDIRPNADAHVQALLREGVSNRRLAIHNSATSNQAYFDAYHALNPAPLPFEVTRGKPGVDAHVKLINARDDSELLGVKLTSLEESVRDTLSYIVNSGLIDSYTPPKAKL</sequence>
<dbReference type="STRING" id="1314781.A0A165D0X6"/>
<reference evidence="4 5" key="1">
    <citation type="journal article" date="2016" name="Mol. Biol. Evol.">
        <title>Comparative Genomics of Early-Diverging Mushroom-Forming Fungi Provides Insights into the Origins of Lignocellulose Decay Capabilities.</title>
        <authorList>
            <person name="Nagy L.G."/>
            <person name="Riley R."/>
            <person name="Tritt A."/>
            <person name="Adam C."/>
            <person name="Daum C."/>
            <person name="Floudas D."/>
            <person name="Sun H."/>
            <person name="Yadav J.S."/>
            <person name="Pangilinan J."/>
            <person name="Larsson K.H."/>
            <person name="Matsuura K."/>
            <person name="Barry K."/>
            <person name="Labutti K."/>
            <person name="Kuo R."/>
            <person name="Ohm R.A."/>
            <person name="Bhattacharya S.S."/>
            <person name="Shirouzu T."/>
            <person name="Yoshinaga Y."/>
            <person name="Martin F.M."/>
            <person name="Grigoriev I.V."/>
            <person name="Hibbett D.S."/>
        </authorList>
    </citation>
    <scope>NUCLEOTIDE SEQUENCE [LARGE SCALE GENOMIC DNA]</scope>
    <source>
        <strain evidence="4 5">HHB12029</strain>
    </source>
</reference>
<dbReference type="Pfam" id="PF01370">
    <property type="entry name" value="Epimerase"/>
    <property type="match status" value="1"/>
</dbReference>
<name>A0A165D0X6_EXIGL</name>
<accession>A0A165D0X6</accession>
<dbReference type="InterPro" id="IPR050425">
    <property type="entry name" value="NAD(P)_dehydrat-like"/>
</dbReference>